<keyword evidence="3" id="KW-1185">Reference proteome</keyword>
<dbReference type="AlphaFoldDB" id="A0A8C4NNW2"/>
<feature type="region of interest" description="Disordered" evidence="1">
    <location>
        <begin position="59"/>
        <end position="87"/>
    </location>
</feature>
<sequence>MVCSDVTTVLRYFLSALINKVQLVEKLSDSLPVRTAARLPARAALRVLQAGRAAAGRALESRSLRQTRQEAAEAPRGPGHLSRKSRRVRDSLLEDVRDTSFQNKGLKLKMFVPVEYFIKVLIPLK</sequence>
<accession>A0A8C4NNW2</accession>
<feature type="compositionally biased region" description="Basic and acidic residues" evidence="1">
    <location>
        <begin position="59"/>
        <end position="73"/>
    </location>
</feature>
<dbReference type="Proteomes" id="UP000694389">
    <property type="component" value="Unassembled WGS sequence"/>
</dbReference>
<dbReference type="InterPro" id="IPR042407">
    <property type="entry name" value="NCBP2-AS2"/>
</dbReference>
<evidence type="ECO:0000313" key="2">
    <source>
        <dbReference type="Ensembl" id="ENSDLAP00005037055.2"/>
    </source>
</evidence>
<reference evidence="2" key="2">
    <citation type="submission" date="2025-09" db="UniProtKB">
        <authorList>
            <consortium name="Ensembl"/>
        </authorList>
    </citation>
    <scope>IDENTIFICATION</scope>
</reference>
<dbReference type="Ensembl" id="ENSDLAT00005039542.2">
    <property type="protein sequence ID" value="ENSDLAP00005037055.2"/>
    <property type="gene ID" value="ENSDLAG00005016529.2"/>
</dbReference>
<protein>
    <submittedName>
        <fullName evidence="2">Uncharacterized protein</fullName>
    </submittedName>
</protein>
<dbReference type="PANTHER" id="PTHR41161">
    <property type="entry name" value="PROTEIN NCBP2AS2"/>
    <property type="match status" value="1"/>
</dbReference>
<reference evidence="2" key="1">
    <citation type="submission" date="2025-08" db="UniProtKB">
        <authorList>
            <consortium name="Ensembl"/>
        </authorList>
    </citation>
    <scope>IDENTIFICATION</scope>
</reference>
<evidence type="ECO:0000256" key="1">
    <source>
        <dbReference type="SAM" id="MobiDB-lite"/>
    </source>
</evidence>
<name>A0A8C4NNW2_DICLA</name>
<organism evidence="2 3">
    <name type="scientific">Dicentrarchus labrax</name>
    <name type="common">European seabass</name>
    <name type="synonym">Morone labrax</name>
    <dbReference type="NCBI Taxonomy" id="13489"/>
    <lineage>
        <taxon>Eukaryota</taxon>
        <taxon>Metazoa</taxon>
        <taxon>Chordata</taxon>
        <taxon>Craniata</taxon>
        <taxon>Vertebrata</taxon>
        <taxon>Euteleostomi</taxon>
        <taxon>Actinopterygii</taxon>
        <taxon>Neopterygii</taxon>
        <taxon>Teleostei</taxon>
        <taxon>Neoteleostei</taxon>
        <taxon>Acanthomorphata</taxon>
        <taxon>Eupercaria</taxon>
        <taxon>Moronidae</taxon>
        <taxon>Dicentrarchus</taxon>
    </lineage>
</organism>
<proteinExistence type="predicted"/>
<dbReference type="PANTHER" id="PTHR41161:SF1">
    <property type="entry name" value="PROTEIN NCBP2AS2"/>
    <property type="match status" value="1"/>
</dbReference>
<evidence type="ECO:0000313" key="3">
    <source>
        <dbReference type="Proteomes" id="UP000694389"/>
    </source>
</evidence>
<gene>
    <name evidence="2" type="primary">LOC127351392</name>
</gene>